<dbReference type="Proteomes" id="UP000000305">
    <property type="component" value="Unassembled WGS sequence"/>
</dbReference>
<accession>E9HCP9</accession>
<dbReference type="InterPro" id="IPR048367">
    <property type="entry name" value="TNP-like_RNaseH_C"/>
</dbReference>
<sequence>MNNVTSWIDHPSEPNEKMHFMFDIPHIFKCIRNNMMKVKHFQLFSHSVWSEFKYLREECNLTQFAGTEPITDMVKLLNDAFDVLNGRCPQESINNGNFDDKTAHLFHLLEKMDSNEVFLKTENRTSFISQTSLDALRLTITNILNLTKDLLDNDFNFVLLGKFNQDCIERFFGLVRSACGENDHPSISTFLQLFRLLSIVFQFKDAVRSENIDKGERLCLLTTYKDCLREKCKATTKLARDLREAMKDDILKALCLKRKPEELPTTSEDAQVCIDILVITYPKMEELENMPSPTQEVDIDKILLEERVTKNTESLGGTMTTVQKQILSSESLTTRYYASLLLYKMRAQSAKIKFTLLFKMEHTQQPCVRSVASTIETINYQVRDIFMSRIRTEICDSQEEFERTRDLINLISYVTFEELGYKVEHLSVEMQMDKFHAINEVLLRKRGQPIIVSIIFKEIASNFGIDLEMILHGILDDVYLVNVNDGGILVSNNQYQLPVNIESSSAQEVAVQVMREMSARVRMLGSFHNSADCGDGNKKQLLYRLAHVISPKDPDVAKQYAQQCLNLGLDFSDAIKTLQESNVLENPLEKDCINRMLKENNETIAELSKDWIFFNGPVKDFISLESTPPARSIYYICRRHVDDLQTSSRMRAQ</sequence>
<evidence type="ECO:0000313" key="4">
    <source>
        <dbReference type="EMBL" id="EFX70541.1"/>
    </source>
</evidence>
<gene>
    <name evidence="4" type="ORF">DAPPUDRAFT_328076</name>
</gene>
<evidence type="ECO:0000259" key="2">
    <source>
        <dbReference type="Pfam" id="PF21788"/>
    </source>
</evidence>
<name>E9HCP9_DAPPU</name>
<keyword evidence="5" id="KW-1185">Reference proteome</keyword>
<evidence type="ECO:0000259" key="1">
    <source>
        <dbReference type="Pfam" id="PF13369"/>
    </source>
</evidence>
<dbReference type="Pfam" id="PF21789">
    <property type="entry name" value="TNP-like_RNaseH_C"/>
    <property type="match status" value="1"/>
</dbReference>
<dbReference type="Pfam" id="PF13369">
    <property type="entry name" value="Transglut_core2"/>
    <property type="match status" value="1"/>
</dbReference>
<dbReference type="InterPro" id="IPR032698">
    <property type="entry name" value="SirB1_N"/>
</dbReference>
<feature type="domain" description="Protein SirB1 N-terminal" evidence="1">
    <location>
        <begin position="402"/>
        <end position="470"/>
    </location>
</feature>
<protein>
    <submittedName>
        <fullName evidence="4">Uncharacterized protein</fullName>
    </submittedName>
</protein>
<dbReference type="InParanoid" id="E9HCP9"/>
<dbReference type="AlphaFoldDB" id="E9HCP9"/>
<evidence type="ECO:0000313" key="5">
    <source>
        <dbReference type="Proteomes" id="UP000000305"/>
    </source>
</evidence>
<dbReference type="KEGG" id="dpx:DAPPUDRAFT_328076"/>
<proteinExistence type="predicted"/>
<organism evidence="4 5">
    <name type="scientific">Daphnia pulex</name>
    <name type="common">Water flea</name>
    <dbReference type="NCBI Taxonomy" id="6669"/>
    <lineage>
        <taxon>Eukaryota</taxon>
        <taxon>Metazoa</taxon>
        <taxon>Ecdysozoa</taxon>
        <taxon>Arthropoda</taxon>
        <taxon>Crustacea</taxon>
        <taxon>Branchiopoda</taxon>
        <taxon>Diplostraca</taxon>
        <taxon>Cladocera</taxon>
        <taxon>Anomopoda</taxon>
        <taxon>Daphniidae</taxon>
        <taxon>Daphnia</taxon>
    </lineage>
</organism>
<evidence type="ECO:0000259" key="3">
    <source>
        <dbReference type="Pfam" id="PF21789"/>
    </source>
</evidence>
<feature type="domain" description="Transposable element P transposase-like GTP-binding insertion" evidence="2">
    <location>
        <begin position="31"/>
        <end position="90"/>
    </location>
</feature>
<dbReference type="PANTHER" id="PTHR31350:SF21">
    <property type="entry name" value="F-BOX ONLY PROTEIN 21"/>
    <property type="match status" value="1"/>
</dbReference>
<dbReference type="Pfam" id="PF21788">
    <property type="entry name" value="TNP-like_GBD"/>
    <property type="match status" value="1"/>
</dbReference>
<dbReference type="InterPro" id="IPR048366">
    <property type="entry name" value="TNP-like_GBD"/>
</dbReference>
<dbReference type="PANTHER" id="PTHR31350">
    <property type="entry name" value="SI:DKEY-261L7.2"/>
    <property type="match status" value="1"/>
</dbReference>
<dbReference type="HOGENOM" id="CLU_419945_0_0_1"/>
<dbReference type="EMBL" id="GL732620">
    <property type="protein sequence ID" value="EFX70541.1"/>
    <property type="molecule type" value="Genomic_DNA"/>
</dbReference>
<feature type="domain" description="Transposable element P transposase-like RNase H C-terminal" evidence="3">
    <location>
        <begin position="162"/>
        <end position="195"/>
    </location>
</feature>
<reference evidence="4 5" key="1">
    <citation type="journal article" date="2011" name="Science">
        <title>The ecoresponsive genome of Daphnia pulex.</title>
        <authorList>
            <person name="Colbourne J.K."/>
            <person name="Pfrender M.E."/>
            <person name="Gilbert D."/>
            <person name="Thomas W.K."/>
            <person name="Tucker A."/>
            <person name="Oakley T.H."/>
            <person name="Tokishita S."/>
            <person name="Aerts A."/>
            <person name="Arnold G.J."/>
            <person name="Basu M.K."/>
            <person name="Bauer D.J."/>
            <person name="Caceres C.E."/>
            <person name="Carmel L."/>
            <person name="Casola C."/>
            <person name="Choi J.H."/>
            <person name="Detter J.C."/>
            <person name="Dong Q."/>
            <person name="Dusheyko S."/>
            <person name="Eads B.D."/>
            <person name="Frohlich T."/>
            <person name="Geiler-Samerotte K.A."/>
            <person name="Gerlach D."/>
            <person name="Hatcher P."/>
            <person name="Jogdeo S."/>
            <person name="Krijgsveld J."/>
            <person name="Kriventseva E.V."/>
            <person name="Kultz D."/>
            <person name="Laforsch C."/>
            <person name="Lindquist E."/>
            <person name="Lopez J."/>
            <person name="Manak J.R."/>
            <person name="Muller J."/>
            <person name="Pangilinan J."/>
            <person name="Patwardhan R.P."/>
            <person name="Pitluck S."/>
            <person name="Pritham E.J."/>
            <person name="Rechtsteiner A."/>
            <person name="Rho M."/>
            <person name="Rogozin I.B."/>
            <person name="Sakarya O."/>
            <person name="Salamov A."/>
            <person name="Schaack S."/>
            <person name="Shapiro H."/>
            <person name="Shiga Y."/>
            <person name="Skalitzky C."/>
            <person name="Smith Z."/>
            <person name="Souvorov A."/>
            <person name="Sung W."/>
            <person name="Tang Z."/>
            <person name="Tsuchiya D."/>
            <person name="Tu H."/>
            <person name="Vos H."/>
            <person name="Wang M."/>
            <person name="Wolf Y.I."/>
            <person name="Yamagata H."/>
            <person name="Yamada T."/>
            <person name="Ye Y."/>
            <person name="Shaw J.R."/>
            <person name="Andrews J."/>
            <person name="Crease T.J."/>
            <person name="Tang H."/>
            <person name="Lucas S.M."/>
            <person name="Robertson H.M."/>
            <person name="Bork P."/>
            <person name="Koonin E.V."/>
            <person name="Zdobnov E.M."/>
            <person name="Grigoriev I.V."/>
            <person name="Lynch M."/>
            <person name="Boore J.L."/>
        </authorList>
    </citation>
    <scope>NUCLEOTIDE SEQUENCE [LARGE SCALE GENOMIC DNA]</scope>
</reference>
<dbReference type="OrthoDB" id="7700166at2759"/>